<keyword evidence="1 5" id="KW-0436">Ligase</keyword>
<feature type="domain" description="ATP-grasp" evidence="7">
    <location>
        <begin position="116"/>
        <end position="299"/>
    </location>
</feature>
<feature type="binding site" evidence="5">
    <location>
        <begin position="269"/>
        <end position="270"/>
    </location>
    <ligand>
        <name>ATP</name>
        <dbReference type="ChEBI" id="CHEBI:30616"/>
    </ligand>
</feature>
<reference evidence="8 9" key="1">
    <citation type="submission" date="2016-06" db="EMBL/GenBank/DDBJ databases">
        <title>Insight into the functional genes involving in sulfur oxidation in Pearl River water.</title>
        <authorList>
            <person name="Luo J."/>
            <person name="Tan X."/>
            <person name="Lin W."/>
        </authorList>
    </citation>
    <scope>NUCLEOTIDE SEQUENCE [LARGE SCALE GENOMIC DNA]</scope>
    <source>
        <strain evidence="8 9">LS2</strain>
    </source>
</reference>
<dbReference type="InterPro" id="IPR011054">
    <property type="entry name" value="Rudment_hybrid_motif"/>
</dbReference>
<dbReference type="InterPro" id="IPR016185">
    <property type="entry name" value="PreATP-grasp_dom_sf"/>
</dbReference>
<dbReference type="GO" id="GO:0046872">
    <property type="term" value="F:metal ion binding"/>
    <property type="evidence" value="ECO:0007669"/>
    <property type="project" value="InterPro"/>
</dbReference>
<evidence type="ECO:0000256" key="6">
    <source>
        <dbReference type="RuleBase" id="RU361200"/>
    </source>
</evidence>
<evidence type="ECO:0000313" key="9">
    <source>
        <dbReference type="Proteomes" id="UP000078596"/>
    </source>
</evidence>
<dbReference type="GO" id="GO:0034028">
    <property type="term" value="F:5-(carboxyamino)imidazole ribonucleotide synthase activity"/>
    <property type="evidence" value="ECO:0007669"/>
    <property type="project" value="UniProtKB-UniRule"/>
</dbReference>
<keyword evidence="3 5" id="KW-0658">Purine biosynthesis</keyword>
<dbReference type="STRING" id="1860122.A9404_08165"/>
<dbReference type="InterPro" id="IPR003135">
    <property type="entry name" value="ATP-grasp_carboxylate-amine"/>
</dbReference>
<feature type="binding site" evidence="5">
    <location>
        <position position="195"/>
    </location>
    <ligand>
        <name>ATP</name>
        <dbReference type="ChEBI" id="CHEBI:30616"/>
    </ligand>
</feature>
<feature type="binding site" evidence="5">
    <location>
        <position position="152"/>
    </location>
    <ligand>
        <name>ATP</name>
        <dbReference type="ChEBI" id="CHEBI:30616"/>
    </ligand>
</feature>
<evidence type="ECO:0000313" key="8">
    <source>
        <dbReference type="EMBL" id="ANJ67357.1"/>
    </source>
</evidence>
<dbReference type="FunFam" id="3.30.1490.20:FF:000015">
    <property type="entry name" value="N5-carboxyaminoimidazole ribonucleotide synthase"/>
    <property type="match status" value="1"/>
</dbReference>
<keyword evidence="9" id="KW-1185">Reference proteome</keyword>
<dbReference type="Gene3D" id="3.30.1490.20">
    <property type="entry name" value="ATP-grasp fold, A domain"/>
    <property type="match status" value="1"/>
</dbReference>
<dbReference type="SUPFAM" id="SSF51246">
    <property type="entry name" value="Rudiment single hybrid motif"/>
    <property type="match status" value="1"/>
</dbReference>
<dbReference type="Pfam" id="PF22660">
    <property type="entry name" value="RS_preATP-grasp-like"/>
    <property type="match status" value="1"/>
</dbReference>
<dbReference type="SUPFAM" id="SSF52440">
    <property type="entry name" value="PreATP-grasp domain"/>
    <property type="match status" value="1"/>
</dbReference>
<name>A0A191ZHM7_9GAMM</name>
<comment type="subunit">
    <text evidence="5 6">Homodimer.</text>
</comment>
<dbReference type="UniPathway" id="UPA00074">
    <property type="reaction ID" value="UER00942"/>
</dbReference>
<dbReference type="GO" id="GO:0005829">
    <property type="term" value="C:cytosol"/>
    <property type="evidence" value="ECO:0007669"/>
    <property type="project" value="TreeGrafter"/>
</dbReference>
<dbReference type="PANTHER" id="PTHR11609">
    <property type="entry name" value="PURINE BIOSYNTHESIS PROTEIN 6/7, PUR6/7"/>
    <property type="match status" value="1"/>
</dbReference>
<dbReference type="Gene3D" id="3.40.50.20">
    <property type="match status" value="1"/>
</dbReference>
<dbReference type="NCBIfam" id="NF004676">
    <property type="entry name" value="PRK06019.1-2"/>
    <property type="match status" value="1"/>
</dbReference>
<dbReference type="GO" id="GO:0005524">
    <property type="term" value="F:ATP binding"/>
    <property type="evidence" value="ECO:0007669"/>
    <property type="project" value="UniProtKB-UniRule"/>
</dbReference>
<dbReference type="InterPro" id="IPR040686">
    <property type="entry name" value="PurK_C"/>
</dbReference>
<comment type="pathway">
    <text evidence="5 6">Purine metabolism; IMP biosynthesis via de novo pathway; 5-amino-1-(5-phospho-D-ribosyl)imidazole-4-carboxylate from 5-amino-1-(5-phospho-D-ribosyl)imidazole (N5-CAIR route): step 1/2.</text>
</comment>
<evidence type="ECO:0000256" key="2">
    <source>
        <dbReference type="ARBA" id="ARBA00022741"/>
    </source>
</evidence>
<dbReference type="Gene3D" id="3.30.470.20">
    <property type="entry name" value="ATP-grasp fold, B domain"/>
    <property type="match status" value="1"/>
</dbReference>
<comment type="function">
    <text evidence="6">Catalyzes the ATP-dependent conversion of 5-aminoimidazole ribonucleotide (AIR) and HCO(3)- to N5-carboxyaminoimidazole ribonucleotide (N5-CAIR).</text>
</comment>
<gene>
    <name evidence="5 6" type="primary">purK</name>
    <name evidence="8" type="ORF">A9404_08165</name>
</gene>
<dbReference type="RefSeq" id="WP_066100056.1">
    <property type="nucleotide sequence ID" value="NZ_CP016027.1"/>
</dbReference>
<keyword evidence="4 5" id="KW-0067">ATP-binding</keyword>
<dbReference type="Proteomes" id="UP000078596">
    <property type="component" value="Chromosome"/>
</dbReference>
<dbReference type="EC" id="6.3.4.18" evidence="5 6"/>
<dbReference type="PANTHER" id="PTHR11609:SF5">
    <property type="entry name" value="PHOSPHORIBOSYLAMINOIMIDAZOLE CARBOXYLASE"/>
    <property type="match status" value="1"/>
</dbReference>
<dbReference type="InterPro" id="IPR054350">
    <property type="entry name" value="PurT/PurK_preATP-grasp"/>
</dbReference>
<evidence type="ECO:0000256" key="3">
    <source>
        <dbReference type="ARBA" id="ARBA00022755"/>
    </source>
</evidence>
<dbReference type="KEGG" id="haz:A9404_08165"/>
<dbReference type="SUPFAM" id="SSF56059">
    <property type="entry name" value="Glutathione synthetase ATP-binding domain-like"/>
    <property type="match status" value="1"/>
</dbReference>
<feature type="binding site" evidence="5">
    <location>
        <begin position="187"/>
        <end position="190"/>
    </location>
    <ligand>
        <name>ATP</name>
        <dbReference type="ChEBI" id="CHEBI:30616"/>
    </ligand>
</feature>
<dbReference type="GO" id="GO:0004638">
    <property type="term" value="F:phosphoribosylaminoimidazole carboxylase activity"/>
    <property type="evidence" value="ECO:0007669"/>
    <property type="project" value="InterPro"/>
</dbReference>
<dbReference type="Pfam" id="PF02222">
    <property type="entry name" value="ATP-grasp"/>
    <property type="match status" value="1"/>
</dbReference>
<protein>
    <recommendedName>
        <fullName evidence="5 6">N5-carboxyaminoimidazole ribonucleotide synthase</fullName>
        <shortName evidence="5 6">N5-CAIR synthase</shortName>
        <ecNumber evidence="5 6">6.3.4.18</ecNumber>
    </recommendedName>
    <alternativeName>
        <fullName evidence="5 6">5-(carboxyamino)imidazole ribonucleotide synthetase</fullName>
    </alternativeName>
</protein>
<comment type="catalytic activity">
    <reaction evidence="5 6">
        <text>5-amino-1-(5-phospho-beta-D-ribosyl)imidazole + hydrogencarbonate + ATP = 5-carboxyamino-1-(5-phospho-D-ribosyl)imidazole + ADP + phosphate + 2 H(+)</text>
        <dbReference type="Rhea" id="RHEA:19317"/>
        <dbReference type="ChEBI" id="CHEBI:15378"/>
        <dbReference type="ChEBI" id="CHEBI:17544"/>
        <dbReference type="ChEBI" id="CHEBI:30616"/>
        <dbReference type="ChEBI" id="CHEBI:43474"/>
        <dbReference type="ChEBI" id="CHEBI:58730"/>
        <dbReference type="ChEBI" id="CHEBI:137981"/>
        <dbReference type="ChEBI" id="CHEBI:456216"/>
        <dbReference type="EC" id="6.3.4.18"/>
    </reaction>
</comment>
<dbReference type="InterPro" id="IPR011761">
    <property type="entry name" value="ATP-grasp"/>
</dbReference>
<dbReference type="EMBL" id="CP016027">
    <property type="protein sequence ID" value="ANJ67357.1"/>
    <property type="molecule type" value="Genomic_DNA"/>
</dbReference>
<evidence type="ECO:0000259" key="7">
    <source>
        <dbReference type="PROSITE" id="PS50975"/>
    </source>
</evidence>
<dbReference type="NCBIfam" id="NF004679">
    <property type="entry name" value="PRK06019.1-5"/>
    <property type="match status" value="1"/>
</dbReference>
<dbReference type="GO" id="GO:0006189">
    <property type="term" value="P:'de novo' IMP biosynthetic process"/>
    <property type="evidence" value="ECO:0007669"/>
    <property type="project" value="UniProtKB-UniRule"/>
</dbReference>
<dbReference type="HAMAP" id="MF_01928">
    <property type="entry name" value="PurK"/>
    <property type="match status" value="1"/>
</dbReference>
<dbReference type="AlphaFoldDB" id="A0A191ZHM7"/>
<evidence type="ECO:0000256" key="5">
    <source>
        <dbReference type="HAMAP-Rule" id="MF_01928"/>
    </source>
</evidence>
<sequence length="375" mass="40069">MSHPAVGSGVAPAQAHIGVIGAGQLGQMLALAGIAMGHRFTFLDPGAQPPAARLGRQIQAEYDDERALAQLAVECDLITLEFENIPVSAVESVSRHNRISPGAKPLSIAQDRVHEKQYLASLGVPVAAYRAVDSLADLHAALQEIGYPAILKTRRLGYDGKGQAVIRAADDAAAAWSALSGHAAILEQMIPFDREVSIVAVRSASGEMAFYPVGQNRHEGGILYRTDILPNDPAQADATHYARRVLEGLDYVGVMAIEFFERQGQLIANEMAPRVHNSGHWTQNGAVTSQFENHLRAILGWPLGATESVGHCVMLNLIGTIPARMGMLAIPGVHVHDYGKEPRPGRKLGHVNVTAPTRAACITRAEAVSRLIQGA</sequence>
<dbReference type="NCBIfam" id="TIGR01161">
    <property type="entry name" value="purK"/>
    <property type="match status" value="1"/>
</dbReference>
<organism evidence="8 9">
    <name type="scientific">Halothiobacillus diazotrophicus</name>
    <dbReference type="NCBI Taxonomy" id="1860122"/>
    <lineage>
        <taxon>Bacteria</taxon>
        <taxon>Pseudomonadati</taxon>
        <taxon>Pseudomonadota</taxon>
        <taxon>Gammaproteobacteria</taxon>
        <taxon>Chromatiales</taxon>
        <taxon>Halothiobacillaceae</taxon>
        <taxon>Halothiobacillus</taxon>
    </lineage>
</organism>
<evidence type="ECO:0000256" key="1">
    <source>
        <dbReference type="ARBA" id="ARBA00022598"/>
    </source>
</evidence>
<dbReference type="Pfam" id="PF17769">
    <property type="entry name" value="PurK_C"/>
    <property type="match status" value="1"/>
</dbReference>
<comment type="function">
    <text evidence="5">Catalyzes the ATP-dependent conversion of 5-aminoimidazole ribonucleotide (AIR) and HCO(3)(-) to N5-carboxyaminoimidazole ribonucleotide (N5-CAIR).</text>
</comment>
<comment type="similarity">
    <text evidence="5 6">Belongs to the PurK/PurT family.</text>
</comment>
<feature type="binding site" evidence="5">
    <location>
        <begin position="157"/>
        <end position="163"/>
    </location>
    <ligand>
        <name>ATP</name>
        <dbReference type="ChEBI" id="CHEBI:30616"/>
    </ligand>
</feature>
<dbReference type="InterPro" id="IPR005875">
    <property type="entry name" value="PurK"/>
</dbReference>
<dbReference type="InterPro" id="IPR013815">
    <property type="entry name" value="ATP_grasp_subdomain_1"/>
</dbReference>
<keyword evidence="2 5" id="KW-0547">Nucleotide-binding</keyword>
<dbReference type="PROSITE" id="PS50975">
    <property type="entry name" value="ATP_GRASP"/>
    <property type="match status" value="1"/>
</dbReference>
<accession>A0A191ZHM7</accession>
<feature type="binding site" evidence="5">
    <location>
        <position position="112"/>
    </location>
    <ligand>
        <name>ATP</name>
        <dbReference type="ChEBI" id="CHEBI:30616"/>
    </ligand>
</feature>
<proteinExistence type="inferred from homology"/>
<dbReference type="OrthoDB" id="9804625at2"/>
<feature type="binding site" evidence="5">
    <location>
        <position position="218"/>
    </location>
    <ligand>
        <name>ATP</name>
        <dbReference type="ChEBI" id="CHEBI:30616"/>
    </ligand>
</feature>
<evidence type="ECO:0000256" key="4">
    <source>
        <dbReference type="ARBA" id="ARBA00022840"/>
    </source>
</evidence>